<dbReference type="InterPro" id="IPR001099">
    <property type="entry name" value="Chalcone/stilbene_synt_N"/>
</dbReference>
<dbReference type="PANTHER" id="PTHR11877:SF46">
    <property type="entry name" value="TYPE III POLYKETIDE SYNTHASE A"/>
    <property type="match status" value="1"/>
</dbReference>
<keyword evidence="2" id="KW-0808">Transferase</keyword>
<feature type="domain" description="Chalcone/stilbene synthase C-terminal" evidence="5">
    <location>
        <begin position="241"/>
        <end position="383"/>
    </location>
</feature>
<sequence length="386" mass="42325">MTHSPVLLHSFQSQPPKHHSGQGAILEWIAAAHAQAEITLQKPTTDEAREAITRKYRKLVMRFGCSTDRIRSRNSALDDFTHTDWDRMRIFRLKEYPSGKPCGERSRFFREVSGLAFDQFYAEEADPPPVLIHVTCTGYVSPSGAQRLVAKRDWGQSTEVIHAYHMGCYASLPAIRMAAGFVERGKARVDIVHTELCTLHMDPTQHLPEQLVVQTLFADGVIRYSASRMGEGPPVANGLELIATREEIVPNTEDAMSWMVSDFGMLMTLSRKVPDHIRAGLGAFLDRLAATAGLTTAQLCEAALFAIHPGGPRIIDEIAEHLGLRPEQIQASNAILGDFGNMSSATLPHVWKAILEDGAVQPGTLIVSLAFGPGLTISGALLRKSA</sequence>
<dbReference type="RefSeq" id="WP_285606841.1">
    <property type="nucleotide sequence ID" value="NZ_BSDC01000001.1"/>
</dbReference>
<feature type="region of interest" description="Disordered" evidence="3">
    <location>
        <begin position="1"/>
        <end position="20"/>
    </location>
</feature>
<comment type="caution">
    <text evidence="6">The sequence shown here is derived from an EMBL/GenBank/DDBJ whole genome shotgun (WGS) entry which is preliminary data.</text>
</comment>
<dbReference type="Pfam" id="PF02797">
    <property type="entry name" value="Chal_sti_synt_C"/>
    <property type="match status" value="1"/>
</dbReference>
<proteinExistence type="inferred from homology"/>
<protein>
    <recommendedName>
        <fullName evidence="8">Naringenin-chalcone synthase</fullName>
    </recommendedName>
</protein>
<dbReference type="Gene3D" id="3.40.47.10">
    <property type="match status" value="1"/>
</dbReference>
<keyword evidence="7" id="KW-1185">Reference proteome</keyword>
<dbReference type="InterPro" id="IPR016039">
    <property type="entry name" value="Thiolase-like"/>
</dbReference>
<feature type="domain" description="Chalcone/stilbene synthase N-terminal" evidence="4">
    <location>
        <begin position="131"/>
        <end position="221"/>
    </location>
</feature>
<dbReference type="InterPro" id="IPR011141">
    <property type="entry name" value="Polyketide_synthase_type-III"/>
</dbReference>
<organism evidence="6 7">
    <name type="scientific">Geothrix edaphica</name>
    <dbReference type="NCBI Taxonomy" id="2927976"/>
    <lineage>
        <taxon>Bacteria</taxon>
        <taxon>Pseudomonadati</taxon>
        <taxon>Acidobacteriota</taxon>
        <taxon>Holophagae</taxon>
        <taxon>Holophagales</taxon>
        <taxon>Holophagaceae</taxon>
        <taxon>Geothrix</taxon>
    </lineage>
</organism>
<dbReference type="Pfam" id="PF00195">
    <property type="entry name" value="Chal_sti_synt_N"/>
    <property type="match status" value="1"/>
</dbReference>
<accession>A0ABQ5PVX6</accession>
<reference evidence="6" key="1">
    <citation type="journal article" date="2023" name="Antonie Van Leeuwenhoek">
        <title>Mesoterricola silvestris gen. nov., sp. nov., Mesoterricola sediminis sp. nov., Geothrix oryzae sp. nov., Geothrix edaphica sp. nov., Geothrix rubra sp. nov., and Geothrix limicola sp. nov., six novel members of Acidobacteriota isolated from soils.</title>
        <authorList>
            <person name="Itoh H."/>
            <person name="Sugisawa Y."/>
            <person name="Mise K."/>
            <person name="Xu Z."/>
            <person name="Kuniyasu M."/>
            <person name="Ushijima N."/>
            <person name="Kawano K."/>
            <person name="Kobayashi E."/>
            <person name="Shiratori Y."/>
            <person name="Masuda Y."/>
            <person name="Senoo K."/>
        </authorList>
    </citation>
    <scope>NUCLEOTIDE SEQUENCE</scope>
    <source>
        <strain evidence="6">Red802</strain>
    </source>
</reference>
<dbReference type="SUPFAM" id="SSF53901">
    <property type="entry name" value="Thiolase-like"/>
    <property type="match status" value="2"/>
</dbReference>
<dbReference type="EMBL" id="BSDC01000001">
    <property type="protein sequence ID" value="GLH66518.1"/>
    <property type="molecule type" value="Genomic_DNA"/>
</dbReference>
<evidence type="ECO:0000256" key="3">
    <source>
        <dbReference type="SAM" id="MobiDB-lite"/>
    </source>
</evidence>
<dbReference type="Proteomes" id="UP001165044">
    <property type="component" value="Unassembled WGS sequence"/>
</dbReference>
<gene>
    <name evidence="6" type="ORF">GETHED_08820</name>
</gene>
<dbReference type="PANTHER" id="PTHR11877">
    <property type="entry name" value="HYDROXYMETHYLGLUTARYL-COA SYNTHASE"/>
    <property type="match status" value="1"/>
</dbReference>
<evidence type="ECO:0008006" key="8">
    <source>
        <dbReference type="Google" id="ProtNLM"/>
    </source>
</evidence>
<evidence type="ECO:0000256" key="1">
    <source>
        <dbReference type="ARBA" id="ARBA00005531"/>
    </source>
</evidence>
<evidence type="ECO:0000259" key="4">
    <source>
        <dbReference type="Pfam" id="PF00195"/>
    </source>
</evidence>
<evidence type="ECO:0000313" key="6">
    <source>
        <dbReference type="EMBL" id="GLH66518.1"/>
    </source>
</evidence>
<comment type="similarity">
    <text evidence="1">Belongs to the thiolase-like superfamily. Chalcone/stilbene synthases family.</text>
</comment>
<evidence type="ECO:0000313" key="7">
    <source>
        <dbReference type="Proteomes" id="UP001165044"/>
    </source>
</evidence>
<evidence type="ECO:0000259" key="5">
    <source>
        <dbReference type="Pfam" id="PF02797"/>
    </source>
</evidence>
<name>A0ABQ5PVX6_9BACT</name>
<dbReference type="InterPro" id="IPR012328">
    <property type="entry name" value="Chalcone/stilbene_synt_C"/>
</dbReference>
<evidence type="ECO:0000256" key="2">
    <source>
        <dbReference type="ARBA" id="ARBA00022679"/>
    </source>
</evidence>